<protein>
    <recommendedName>
        <fullName evidence="1">Sulfatase N-terminal domain-containing protein</fullName>
    </recommendedName>
</protein>
<gene>
    <name evidence="2" type="ORF">MNBD_ACTINO02-273</name>
</gene>
<dbReference type="Gene3D" id="3.40.720.10">
    <property type="entry name" value="Alkaline Phosphatase, subunit A"/>
    <property type="match status" value="1"/>
</dbReference>
<dbReference type="InterPro" id="IPR000917">
    <property type="entry name" value="Sulfatase_N"/>
</dbReference>
<organism evidence="2">
    <name type="scientific">hydrothermal vent metagenome</name>
    <dbReference type="NCBI Taxonomy" id="652676"/>
    <lineage>
        <taxon>unclassified sequences</taxon>
        <taxon>metagenomes</taxon>
        <taxon>ecological metagenomes</taxon>
    </lineage>
</organism>
<dbReference type="EMBL" id="UOEK01000278">
    <property type="protein sequence ID" value="VAW04105.1"/>
    <property type="molecule type" value="Genomic_DNA"/>
</dbReference>
<sequence>MKNEHPNLLFIMADDHATHAISAYDSRINQTPHLDRIADEGMRFDA</sequence>
<feature type="non-terminal residue" evidence="2">
    <location>
        <position position="46"/>
    </location>
</feature>
<dbReference type="SUPFAM" id="SSF53649">
    <property type="entry name" value="Alkaline phosphatase-like"/>
    <property type="match status" value="1"/>
</dbReference>
<reference evidence="2" key="1">
    <citation type="submission" date="2018-06" db="EMBL/GenBank/DDBJ databases">
        <authorList>
            <person name="Zhirakovskaya E."/>
        </authorList>
    </citation>
    <scope>NUCLEOTIDE SEQUENCE</scope>
</reference>
<evidence type="ECO:0000313" key="2">
    <source>
        <dbReference type="EMBL" id="VAW04105.1"/>
    </source>
</evidence>
<dbReference type="InterPro" id="IPR017850">
    <property type="entry name" value="Alkaline_phosphatase_core_sf"/>
</dbReference>
<feature type="domain" description="Sulfatase N-terminal" evidence="1">
    <location>
        <begin position="6"/>
        <end position="45"/>
    </location>
</feature>
<evidence type="ECO:0000259" key="1">
    <source>
        <dbReference type="Pfam" id="PF00884"/>
    </source>
</evidence>
<name>A0A3B0SDH7_9ZZZZ</name>
<dbReference type="Pfam" id="PF00884">
    <property type="entry name" value="Sulfatase"/>
    <property type="match status" value="1"/>
</dbReference>
<accession>A0A3B0SDH7</accession>
<dbReference type="AlphaFoldDB" id="A0A3B0SDH7"/>
<proteinExistence type="predicted"/>